<sequence>MENRTPSTFDDVIASGENMCSVMNTSCACHYEYQFYEYPERILLGLVALPIIVFGLCANLTSVRIFTHRLMSSSSINWYLAVLSASDTLILLSAFFVLSLPRLGEYLTWWRANYVRNFLTSAVHKISGVSSQEASPKLRAPDLYFLAFIRARATYGRVLVLDL</sequence>
<proteinExistence type="predicted"/>
<dbReference type="Gene3D" id="1.20.1070.10">
    <property type="entry name" value="Rhodopsin 7-helix transmembrane proteins"/>
    <property type="match status" value="1"/>
</dbReference>
<evidence type="ECO:0008006" key="4">
    <source>
        <dbReference type="Google" id="ProtNLM"/>
    </source>
</evidence>
<keyword evidence="1" id="KW-1133">Transmembrane helix</keyword>
<dbReference type="PROSITE" id="PS51257">
    <property type="entry name" value="PROKAR_LIPOPROTEIN"/>
    <property type="match status" value="1"/>
</dbReference>
<evidence type="ECO:0000256" key="1">
    <source>
        <dbReference type="SAM" id="Phobius"/>
    </source>
</evidence>
<dbReference type="Proteomes" id="UP000053660">
    <property type="component" value="Unassembled WGS sequence"/>
</dbReference>
<dbReference type="SUPFAM" id="SSF81321">
    <property type="entry name" value="Family A G protein-coupled receptor-like"/>
    <property type="match status" value="1"/>
</dbReference>
<dbReference type="PANTHER" id="PTHR46641">
    <property type="entry name" value="FMRFAMIDE RECEPTOR-RELATED"/>
    <property type="match status" value="1"/>
</dbReference>
<dbReference type="PANTHER" id="PTHR46641:SF1">
    <property type="entry name" value="G-PROTEIN COUPLED RECEPTORS FAMILY 1 PROFILE DOMAIN-CONTAINING PROTEIN"/>
    <property type="match status" value="1"/>
</dbReference>
<organism evidence="2 3">
    <name type="scientific">Oesophagostomum dentatum</name>
    <name type="common">Nodular worm</name>
    <dbReference type="NCBI Taxonomy" id="61180"/>
    <lineage>
        <taxon>Eukaryota</taxon>
        <taxon>Metazoa</taxon>
        <taxon>Ecdysozoa</taxon>
        <taxon>Nematoda</taxon>
        <taxon>Chromadorea</taxon>
        <taxon>Rhabditida</taxon>
        <taxon>Rhabditina</taxon>
        <taxon>Rhabditomorpha</taxon>
        <taxon>Strongyloidea</taxon>
        <taxon>Strongylidae</taxon>
        <taxon>Oesophagostomum</taxon>
    </lineage>
</organism>
<feature type="transmembrane region" description="Helical" evidence="1">
    <location>
        <begin position="42"/>
        <end position="66"/>
    </location>
</feature>
<name>A0A0B1T4A4_OESDE</name>
<gene>
    <name evidence="2" type="ORF">OESDEN_09959</name>
</gene>
<keyword evidence="3" id="KW-1185">Reference proteome</keyword>
<feature type="transmembrane region" description="Helical" evidence="1">
    <location>
        <begin position="78"/>
        <end position="100"/>
    </location>
</feature>
<dbReference type="EMBL" id="KN553276">
    <property type="protein sequence ID" value="KHJ90200.1"/>
    <property type="molecule type" value="Genomic_DNA"/>
</dbReference>
<reference evidence="2 3" key="1">
    <citation type="submission" date="2014-03" db="EMBL/GenBank/DDBJ databases">
        <title>Draft genome of the hookworm Oesophagostomum dentatum.</title>
        <authorList>
            <person name="Mitreva M."/>
        </authorList>
    </citation>
    <scope>NUCLEOTIDE SEQUENCE [LARGE SCALE GENOMIC DNA]</scope>
    <source>
        <strain evidence="2 3">OD-Hann</strain>
    </source>
</reference>
<protein>
    <recommendedName>
        <fullName evidence="4">G-protein coupled receptors family 1 profile domain-containing protein</fullName>
    </recommendedName>
</protein>
<dbReference type="OrthoDB" id="5832786at2759"/>
<keyword evidence="1" id="KW-0812">Transmembrane</keyword>
<dbReference type="AlphaFoldDB" id="A0A0B1T4A4"/>
<accession>A0A0B1T4A4</accession>
<evidence type="ECO:0000313" key="2">
    <source>
        <dbReference type="EMBL" id="KHJ90200.1"/>
    </source>
</evidence>
<dbReference type="InterPro" id="IPR052954">
    <property type="entry name" value="GPCR-Ligand_Int"/>
</dbReference>
<evidence type="ECO:0000313" key="3">
    <source>
        <dbReference type="Proteomes" id="UP000053660"/>
    </source>
</evidence>
<keyword evidence="1" id="KW-0472">Membrane</keyword>